<dbReference type="AlphaFoldDB" id="A0A0A9HHP8"/>
<feature type="region of interest" description="Disordered" evidence="1">
    <location>
        <begin position="141"/>
        <end position="160"/>
    </location>
</feature>
<reference evidence="2" key="1">
    <citation type="submission" date="2014-09" db="EMBL/GenBank/DDBJ databases">
        <authorList>
            <person name="Magalhaes I.L.F."/>
            <person name="Oliveira U."/>
            <person name="Santos F.R."/>
            <person name="Vidigal T.H.D.A."/>
            <person name="Brescovit A.D."/>
            <person name="Santos A.J."/>
        </authorList>
    </citation>
    <scope>NUCLEOTIDE SEQUENCE</scope>
    <source>
        <tissue evidence="2">Shoot tissue taken approximately 20 cm above the soil surface</tissue>
    </source>
</reference>
<proteinExistence type="predicted"/>
<sequence length="160" mass="18079">MELAGSCCLHPWSMPSLTFFLSPCLSRPPCEEGDASPSPSSYRFGARRRGGRLQRPRFGWDAFLEVEYGREEEAGSRRFEDGEIWQERARVAASRGGALRDGLMWLWRAWGSCGLWRSRARCTDSAKHLIPMNAYRGMPTSGATVTAQGGRHLSLTRRRR</sequence>
<name>A0A0A9HHP8_ARUDO</name>
<accession>A0A0A9HHP8</accession>
<organism evidence="2">
    <name type="scientific">Arundo donax</name>
    <name type="common">Giant reed</name>
    <name type="synonym">Donax arundinaceus</name>
    <dbReference type="NCBI Taxonomy" id="35708"/>
    <lineage>
        <taxon>Eukaryota</taxon>
        <taxon>Viridiplantae</taxon>
        <taxon>Streptophyta</taxon>
        <taxon>Embryophyta</taxon>
        <taxon>Tracheophyta</taxon>
        <taxon>Spermatophyta</taxon>
        <taxon>Magnoliopsida</taxon>
        <taxon>Liliopsida</taxon>
        <taxon>Poales</taxon>
        <taxon>Poaceae</taxon>
        <taxon>PACMAD clade</taxon>
        <taxon>Arundinoideae</taxon>
        <taxon>Arundineae</taxon>
        <taxon>Arundo</taxon>
    </lineage>
</organism>
<evidence type="ECO:0000313" key="2">
    <source>
        <dbReference type="EMBL" id="JAE35344.1"/>
    </source>
</evidence>
<protein>
    <submittedName>
        <fullName evidence="2">Uncharacterized protein</fullName>
    </submittedName>
</protein>
<reference evidence="2" key="2">
    <citation type="journal article" date="2015" name="Data Brief">
        <title>Shoot transcriptome of the giant reed, Arundo donax.</title>
        <authorList>
            <person name="Barrero R.A."/>
            <person name="Guerrero F.D."/>
            <person name="Moolhuijzen P."/>
            <person name="Goolsby J.A."/>
            <person name="Tidwell J."/>
            <person name="Bellgard S.E."/>
            <person name="Bellgard M.I."/>
        </authorList>
    </citation>
    <scope>NUCLEOTIDE SEQUENCE</scope>
    <source>
        <tissue evidence="2">Shoot tissue taken approximately 20 cm above the soil surface</tissue>
    </source>
</reference>
<evidence type="ECO:0000256" key="1">
    <source>
        <dbReference type="SAM" id="MobiDB-lite"/>
    </source>
</evidence>
<dbReference type="EMBL" id="GBRH01162552">
    <property type="protein sequence ID" value="JAE35344.1"/>
    <property type="molecule type" value="Transcribed_RNA"/>
</dbReference>